<evidence type="ECO:0000313" key="2">
    <source>
        <dbReference type="EMBL" id="MBU2714173.1"/>
    </source>
</evidence>
<dbReference type="EMBL" id="JAGSOY010000170">
    <property type="protein sequence ID" value="MBU2714173.1"/>
    <property type="molecule type" value="Genomic_DNA"/>
</dbReference>
<comment type="caution">
    <text evidence="2">The sequence shown here is derived from an EMBL/GenBank/DDBJ whole genome shotgun (WGS) entry which is preliminary data.</text>
</comment>
<dbReference type="RefSeq" id="WP_215822441.1">
    <property type="nucleotide sequence ID" value="NZ_JAGSOY010000170.1"/>
</dbReference>
<accession>A0ABS5ZJB2</accession>
<dbReference type="Proteomes" id="UP000690515">
    <property type="component" value="Unassembled WGS sequence"/>
</dbReference>
<keyword evidence="3" id="KW-1185">Reference proteome</keyword>
<sequence>MTNNNKSSISQYYRWVCNIIVLFFFCIQLPVYGLNPDGFEQGMHVGHVFARAVVKDDNGHPLWAEYNAQGGYTRIAVSGQKAAAASVMAGETVLGWYQLFDTVKPFHLPKEAIKKNGLKLLKNYIPEED</sequence>
<keyword evidence="1" id="KW-0472">Membrane</keyword>
<evidence type="ECO:0000256" key="1">
    <source>
        <dbReference type="SAM" id="Phobius"/>
    </source>
</evidence>
<keyword evidence="1" id="KW-0812">Transmembrane</keyword>
<name>A0ABS5ZJB2_9GAMM</name>
<protein>
    <submittedName>
        <fullName evidence="2">Uncharacterized protein</fullName>
    </submittedName>
</protein>
<proteinExistence type="predicted"/>
<feature type="transmembrane region" description="Helical" evidence="1">
    <location>
        <begin position="12"/>
        <end position="34"/>
    </location>
</feature>
<keyword evidence="1" id="KW-1133">Transmembrane helix</keyword>
<organism evidence="2 3">
    <name type="scientific">Zooshikella harenae</name>
    <dbReference type="NCBI Taxonomy" id="2827238"/>
    <lineage>
        <taxon>Bacteria</taxon>
        <taxon>Pseudomonadati</taxon>
        <taxon>Pseudomonadota</taxon>
        <taxon>Gammaproteobacteria</taxon>
        <taxon>Oceanospirillales</taxon>
        <taxon>Zooshikellaceae</taxon>
        <taxon>Zooshikella</taxon>
    </lineage>
</organism>
<reference evidence="2 3" key="1">
    <citation type="submission" date="2021-04" db="EMBL/GenBank/DDBJ databases">
        <authorList>
            <person name="Pira H."/>
            <person name="Risdian C."/>
            <person name="Wink J."/>
        </authorList>
    </citation>
    <scope>NUCLEOTIDE SEQUENCE [LARGE SCALE GENOMIC DNA]</scope>
    <source>
        <strain evidence="2 3">WH53</strain>
    </source>
</reference>
<evidence type="ECO:0000313" key="3">
    <source>
        <dbReference type="Proteomes" id="UP000690515"/>
    </source>
</evidence>
<gene>
    <name evidence="2" type="ORF">KCG35_24295</name>
</gene>